<dbReference type="RefSeq" id="WP_077714206.1">
    <property type="nucleotide sequence ID" value="NZ_CP019698.1"/>
</dbReference>
<sequence length="55" mass="6321">MARDKVMNWRMKHYAARQQGVEGLIEGEHSDYGNLTSRQCGNFVKIALQRANELV</sequence>
<protein>
    <submittedName>
        <fullName evidence="1">Small, acid-soluble spore protein, alpha/beta type</fullName>
    </submittedName>
</protein>
<dbReference type="AlphaFoldDB" id="A0A1S6IWH2"/>
<proteinExistence type="predicted"/>
<reference evidence="1 2" key="1">
    <citation type="journal article" date="2016" name="Int. J. Syst. Evol. Microbiol.">
        <title>Desulfotomaculum ferrireducens sp. nov., a moderately thermophilic sulfate-reducing and dissimilatory Fe(III)-reducing bacterium isolated from compost.</title>
        <authorList>
            <person name="Yang G."/>
            <person name="Guo J."/>
            <person name="Zhuang L."/>
            <person name="Yuan Y."/>
            <person name="Zhou S."/>
        </authorList>
    </citation>
    <scope>NUCLEOTIDE SEQUENCE [LARGE SCALE GENOMIC DNA]</scope>
    <source>
        <strain evidence="1 2">GSS09</strain>
    </source>
</reference>
<dbReference type="Proteomes" id="UP000189464">
    <property type="component" value="Chromosome"/>
</dbReference>
<keyword evidence="2" id="KW-1185">Reference proteome</keyword>
<gene>
    <name evidence="1" type="ORF">B0537_08570</name>
</gene>
<dbReference type="EMBL" id="CP019698">
    <property type="protein sequence ID" value="AQS59129.1"/>
    <property type="molecule type" value="Genomic_DNA"/>
</dbReference>
<dbReference type="KEGG" id="dfg:B0537_08570"/>
<evidence type="ECO:0000313" key="2">
    <source>
        <dbReference type="Proteomes" id="UP000189464"/>
    </source>
</evidence>
<accession>A0A1S6IWH2</accession>
<organism evidence="1 2">
    <name type="scientific">Desulforamulus ferrireducens</name>
    <dbReference type="NCBI Taxonomy" id="1833852"/>
    <lineage>
        <taxon>Bacteria</taxon>
        <taxon>Bacillati</taxon>
        <taxon>Bacillota</taxon>
        <taxon>Clostridia</taxon>
        <taxon>Eubacteriales</taxon>
        <taxon>Peptococcaceae</taxon>
        <taxon>Desulforamulus</taxon>
    </lineage>
</organism>
<dbReference type="OrthoDB" id="1684060at2"/>
<name>A0A1S6IWH2_9FIRM</name>
<evidence type="ECO:0000313" key="1">
    <source>
        <dbReference type="EMBL" id="AQS59129.1"/>
    </source>
</evidence>